<dbReference type="AlphaFoldDB" id="A0A7Y6I639"/>
<gene>
    <name evidence="1" type="ORF">HTZ77_06905</name>
</gene>
<keyword evidence="2" id="KW-1185">Reference proteome</keyword>
<dbReference type="EMBL" id="JABWGN010000003">
    <property type="protein sequence ID" value="NUW31149.1"/>
    <property type="molecule type" value="Genomic_DNA"/>
</dbReference>
<evidence type="ECO:0000313" key="1">
    <source>
        <dbReference type="EMBL" id="NUW31149.1"/>
    </source>
</evidence>
<name>A0A7Y6I639_9ACTN</name>
<organism evidence="1 2">
    <name type="scientific">Nonomuraea montanisoli</name>
    <dbReference type="NCBI Taxonomy" id="2741721"/>
    <lineage>
        <taxon>Bacteria</taxon>
        <taxon>Bacillati</taxon>
        <taxon>Actinomycetota</taxon>
        <taxon>Actinomycetes</taxon>
        <taxon>Streptosporangiales</taxon>
        <taxon>Streptosporangiaceae</taxon>
        <taxon>Nonomuraea</taxon>
    </lineage>
</organism>
<proteinExistence type="predicted"/>
<sequence>MGQNADPLIIVPSPPQFLDATGISWCTISDSDSGLVVSGFSDDGKEAGRLTAGFSGGIELDLAAGAEQVTFKGSISASSEYGYEVVGQEVGQAGHFVIHESDSTGNPDFTQLTQNWAALADSLITVGYALDNGAGDGSDQRRACCRTLAAGVLLEGVNYLNDPSSQEWSRLGDAALAYLSDDCGSASA</sequence>
<dbReference type="Proteomes" id="UP000586042">
    <property type="component" value="Unassembled WGS sequence"/>
</dbReference>
<evidence type="ECO:0000313" key="2">
    <source>
        <dbReference type="Proteomes" id="UP000586042"/>
    </source>
</evidence>
<accession>A0A7Y6I639</accession>
<comment type="caution">
    <text evidence="1">The sequence shown here is derived from an EMBL/GenBank/DDBJ whole genome shotgun (WGS) entry which is preliminary data.</text>
</comment>
<dbReference type="RefSeq" id="WP_175588633.1">
    <property type="nucleotide sequence ID" value="NZ_JABWGN010000003.1"/>
</dbReference>
<reference evidence="1 2" key="1">
    <citation type="submission" date="2020-06" db="EMBL/GenBank/DDBJ databases">
        <title>Nonomuraea sp. SMC257, a novel actinomycete isolated from soil.</title>
        <authorList>
            <person name="Chanama M."/>
        </authorList>
    </citation>
    <scope>NUCLEOTIDE SEQUENCE [LARGE SCALE GENOMIC DNA]</scope>
    <source>
        <strain evidence="1 2">SMC257</strain>
    </source>
</reference>
<protein>
    <submittedName>
        <fullName evidence="1">Uncharacterized protein</fullName>
    </submittedName>
</protein>